<organism evidence="2 3">
    <name type="scientific">Cylicocyclus nassatus</name>
    <name type="common">Nematode worm</name>
    <dbReference type="NCBI Taxonomy" id="53992"/>
    <lineage>
        <taxon>Eukaryota</taxon>
        <taxon>Metazoa</taxon>
        <taxon>Ecdysozoa</taxon>
        <taxon>Nematoda</taxon>
        <taxon>Chromadorea</taxon>
        <taxon>Rhabditida</taxon>
        <taxon>Rhabditina</taxon>
        <taxon>Rhabditomorpha</taxon>
        <taxon>Strongyloidea</taxon>
        <taxon>Strongylidae</taxon>
        <taxon>Cylicocyclus</taxon>
    </lineage>
</organism>
<reference evidence="2" key="1">
    <citation type="submission" date="2023-07" db="EMBL/GenBank/DDBJ databases">
        <authorList>
            <consortium name="CYATHOMIX"/>
        </authorList>
    </citation>
    <scope>NUCLEOTIDE SEQUENCE</scope>
    <source>
        <strain evidence="2">N/A</strain>
    </source>
</reference>
<dbReference type="AlphaFoldDB" id="A0AA36H6G7"/>
<dbReference type="EMBL" id="CATQJL010000316">
    <property type="protein sequence ID" value="CAJ0605026.1"/>
    <property type="molecule type" value="Genomic_DNA"/>
</dbReference>
<comment type="caution">
    <text evidence="2">The sequence shown here is derived from an EMBL/GenBank/DDBJ whole genome shotgun (WGS) entry which is preliminary data.</text>
</comment>
<feature type="non-terminal residue" evidence="2">
    <location>
        <position position="78"/>
    </location>
</feature>
<name>A0AA36H6G7_CYLNA</name>
<protein>
    <submittedName>
        <fullName evidence="2">Uncharacterized protein</fullName>
    </submittedName>
</protein>
<evidence type="ECO:0000256" key="1">
    <source>
        <dbReference type="SAM" id="Phobius"/>
    </source>
</evidence>
<sequence length="78" mass="8232">GGNNPEGHCFACSIAIAVFLTVAHVIRAAHDSSSSPAFRGITLRSMISSTISAIMVTVSIVRNKDKDVLETVKVLFAT</sequence>
<keyword evidence="1" id="KW-0812">Transmembrane</keyword>
<feature type="transmembrane region" description="Helical" evidence="1">
    <location>
        <begin position="41"/>
        <end position="61"/>
    </location>
</feature>
<keyword evidence="3" id="KW-1185">Reference proteome</keyword>
<feature type="transmembrane region" description="Helical" evidence="1">
    <location>
        <begin position="7"/>
        <end position="29"/>
    </location>
</feature>
<proteinExistence type="predicted"/>
<accession>A0AA36H6G7</accession>
<keyword evidence="1" id="KW-0472">Membrane</keyword>
<evidence type="ECO:0000313" key="2">
    <source>
        <dbReference type="EMBL" id="CAJ0605026.1"/>
    </source>
</evidence>
<dbReference type="Proteomes" id="UP001176961">
    <property type="component" value="Unassembled WGS sequence"/>
</dbReference>
<keyword evidence="1" id="KW-1133">Transmembrane helix</keyword>
<gene>
    <name evidence="2" type="ORF">CYNAS_LOCUS17009</name>
</gene>
<evidence type="ECO:0000313" key="3">
    <source>
        <dbReference type="Proteomes" id="UP001176961"/>
    </source>
</evidence>